<reference evidence="18 19" key="1">
    <citation type="journal article" date="2015" name="Genome Announc.">
        <title>Expanding the biotechnology potential of lactobacilli through comparative genomics of 213 strains and associated genera.</title>
        <authorList>
            <person name="Sun Z."/>
            <person name="Harris H.M."/>
            <person name="McCann A."/>
            <person name="Guo C."/>
            <person name="Argimon S."/>
            <person name="Zhang W."/>
            <person name="Yang X."/>
            <person name="Jeffery I.B."/>
            <person name="Cooney J.C."/>
            <person name="Kagawa T.F."/>
            <person name="Liu W."/>
            <person name="Song Y."/>
            <person name="Salvetti E."/>
            <person name="Wrobel A."/>
            <person name="Rasinkangas P."/>
            <person name="Parkhill J."/>
            <person name="Rea M.C."/>
            <person name="O'Sullivan O."/>
            <person name="Ritari J."/>
            <person name="Douillard F.P."/>
            <person name="Paul Ross R."/>
            <person name="Yang R."/>
            <person name="Briner A.E."/>
            <person name="Felis G.E."/>
            <person name="de Vos W.M."/>
            <person name="Barrangou R."/>
            <person name="Klaenhammer T.R."/>
            <person name="Caufield P.W."/>
            <person name="Cui Y."/>
            <person name="Zhang H."/>
            <person name="O'Toole P.W."/>
        </authorList>
    </citation>
    <scope>NUCLEOTIDE SEQUENCE [LARGE SCALE GENOMIC DNA]</scope>
    <source>
        <strain evidence="18 19">DSM 20634</strain>
    </source>
</reference>
<comment type="cofactor">
    <cofactor evidence="1 16">
        <name>FAD</name>
        <dbReference type="ChEBI" id="CHEBI:57692"/>
    </cofactor>
</comment>
<dbReference type="Pfam" id="PF01565">
    <property type="entry name" value="FAD_binding_4"/>
    <property type="match status" value="1"/>
</dbReference>
<evidence type="ECO:0000256" key="1">
    <source>
        <dbReference type="ARBA" id="ARBA00001974"/>
    </source>
</evidence>
<dbReference type="GO" id="GO:0008360">
    <property type="term" value="P:regulation of cell shape"/>
    <property type="evidence" value="ECO:0007669"/>
    <property type="project" value="UniProtKB-KW"/>
</dbReference>
<accession>A0A0R2A0L0</accession>
<dbReference type="GO" id="GO:0071555">
    <property type="term" value="P:cell wall organization"/>
    <property type="evidence" value="ECO:0007669"/>
    <property type="project" value="UniProtKB-KW"/>
</dbReference>
<evidence type="ECO:0000256" key="9">
    <source>
        <dbReference type="ARBA" id="ARBA00022857"/>
    </source>
</evidence>
<dbReference type="InterPro" id="IPR006094">
    <property type="entry name" value="Oxid_FAD_bind_N"/>
</dbReference>
<evidence type="ECO:0000256" key="10">
    <source>
        <dbReference type="ARBA" id="ARBA00022960"/>
    </source>
</evidence>
<dbReference type="SUPFAM" id="SSF56194">
    <property type="entry name" value="Uridine diphospho-N-Acetylenolpyruvylglucosamine reductase, MurB, C-terminal domain"/>
    <property type="match status" value="1"/>
</dbReference>
<keyword evidence="6 16" id="KW-0132">Cell division</keyword>
<dbReference type="InterPro" id="IPR016166">
    <property type="entry name" value="FAD-bd_PCMH"/>
</dbReference>
<dbReference type="InterPro" id="IPR011601">
    <property type="entry name" value="MurB_C"/>
</dbReference>
<dbReference type="GO" id="GO:0005829">
    <property type="term" value="C:cytosol"/>
    <property type="evidence" value="ECO:0007669"/>
    <property type="project" value="TreeGrafter"/>
</dbReference>
<evidence type="ECO:0000256" key="7">
    <source>
        <dbReference type="ARBA" id="ARBA00022630"/>
    </source>
</evidence>
<name>A0A0R2A0L0_9LACO</name>
<proteinExistence type="inferred from homology"/>
<dbReference type="GO" id="GO:0051301">
    <property type="term" value="P:cell division"/>
    <property type="evidence" value="ECO:0007669"/>
    <property type="project" value="UniProtKB-KW"/>
</dbReference>
<dbReference type="InterPro" id="IPR016167">
    <property type="entry name" value="FAD-bd_PCMH_sub1"/>
</dbReference>
<dbReference type="InterPro" id="IPR036635">
    <property type="entry name" value="MurB_C_sf"/>
</dbReference>
<keyword evidence="13 16" id="KW-0131">Cell cycle</keyword>
<dbReference type="InterPro" id="IPR036318">
    <property type="entry name" value="FAD-bd_PCMH-like_sf"/>
</dbReference>
<dbReference type="UniPathway" id="UPA00219"/>
<evidence type="ECO:0000256" key="4">
    <source>
        <dbReference type="ARBA" id="ARBA00004752"/>
    </source>
</evidence>
<evidence type="ECO:0000256" key="6">
    <source>
        <dbReference type="ARBA" id="ARBA00022618"/>
    </source>
</evidence>
<comment type="pathway">
    <text evidence="4 16">Cell wall biogenesis; peptidoglycan biosynthesis.</text>
</comment>
<comment type="caution">
    <text evidence="18">The sequence shown here is derived from an EMBL/GenBank/DDBJ whole genome shotgun (WGS) entry which is preliminary data.</text>
</comment>
<evidence type="ECO:0000313" key="18">
    <source>
        <dbReference type="EMBL" id="KRM60509.1"/>
    </source>
</evidence>
<evidence type="ECO:0000256" key="12">
    <source>
        <dbReference type="ARBA" id="ARBA00023002"/>
    </source>
</evidence>
<evidence type="ECO:0000256" key="13">
    <source>
        <dbReference type="ARBA" id="ARBA00023306"/>
    </source>
</evidence>
<keyword evidence="5 16" id="KW-0963">Cytoplasm</keyword>
<dbReference type="GO" id="GO:0008762">
    <property type="term" value="F:UDP-N-acetylmuramate dehydrogenase activity"/>
    <property type="evidence" value="ECO:0007669"/>
    <property type="project" value="UniProtKB-UniRule"/>
</dbReference>
<keyword evidence="14 16" id="KW-0961">Cell wall biogenesis/degradation</keyword>
<dbReference type="NCBIfam" id="NF010480">
    <property type="entry name" value="PRK13905.1"/>
    <property type="match status" value="1"/>
</dbReference>
<dbReference type="Pfam" id="PF02873">
    <property type="entry name" value="MurB_C"/>
    <property type="match status" value="1"/>
</dbReference>
<comment type="function">
    <text evidence="2 16">Cell wall formation.</text>
</comment>
<evidence type="ECO:0000256" key="3">
    <source>
        <dbReference type="ARBA" id="ARBA00004496"/>
    </source>
</evidence>
<dbReference type="PATRIC" id="fig|1423813.3.peg.610"/>
<protein>
    <recommendedName>
        <fullName evidence="16">UDP-N-acetylenolpyruvoylglucosamine reductase</fullName>
        <ecNumber evidence="16">1.3.1.98</ecNumber>
    </recommendedName>
    <alternativeName>
        <fullName evidence="16">UDP-N-acetylmuramate dehydrogenase</fullName>
    </alternativeName>
</protein>
<evidence type="ECO:0000313" key="19">
    <source>
        <dbReference type="Proteomes" id="UP000051733"/>
    </source>
</evidence>
<comment type="subcellular location">
    <subcellularLocation>
        <location evidence="3 16">Cytoplasm</location>
    </subcellularLocation>
</comment>
<dbReference type="Gene3D" id="3.90.78.10">
    <property type="entry name" value="UDP-N-acetylenolpyruvoylglucosamine reductase, C-terminal domain"/>
    <property type="match status" value="1"/>
</dbReference>
<keyword evidence="7 16" id="KW-0285">Flavoprotein</keyword>
<dbReference type="Gene3D" id="3.30.465.10">
    <property type="match status" value="1"/>
</dbReference>
<evidence type="ECO:0000256" key="14">
    <source>
        <dbReference type="ARBA" id="ARBA00023316"/>
    </source>
</evidence>
<keyword evidence="8 16" id="KW-0274">FAD</keyword>
<gene>
    <name evidence="16" type="primary">murB</name>
    <name evidence="18" type="ORF">FC26_GL000599</name>
</gene>
<keyword evidence="11 16" id="KW-0573">Peptidoglycan synthesis</keyword>
<dbReference type="EC" id="1.3.1.98" evidence="16"/>
<evidence type="ECO:0000256" key="11">
    <source>
        <dbReference type="ARBA" id="ARBA00022984"/>
    </source>
</evidence>
<evidence type="ECO:0000256" key="8">
    <source>
        <dbReference type="ARBA" id="ARBA00022827"/>
    </source>
</evidence>
<dbReference type="EMBL" id="AYYY01000063">
    <property type="protein sequence ID" value="KRM60509.1"/>
    <property type="molecule type" value="Genomic_DNA"/>
</dbReference>
<dbReference type="PROSITE" id="PS51387">
    <property type="entry name" value="FAD_PCMH"/>
    <property type="match status" value="1"/>
</dbReference>
<keyword evidence="10 16" id="KW-0133">Cell shape</keyword>
<evidence type="ECO:0000256" key="5">
    <source>
        <dbReference type="ARBA" id="ARBA00022490"/>
    </source>
</evidence>
<organism evidence="18 19">
    <name type="scientific">Paucilactobacillus vaccinostercus DSM 20634</name>
    <dbReference type="NCBI Taxonomy" id="1423813"/>
    <lineage>
        <taxon>Bacteria</taxon>
        <taxon>Bacillati</taxon>
        <taxon>Bacillota</taxon>
        <taxon>Bacilli</taxon>
        <taxon>Lactobacillales</taxon>
        <taxon>Lactobacillaceae</taxon>
        <taxon>Paucilactobacillus</taxon>
    </lineage>
</organism>
<dbReference type="AlphaFoldDB" id="A0A0R2A0L0"/>
<comment type="similarity">
    <text evidence="16">Belongs to the MurB family.</text>
</comment>
<feature type="domain" description="FAD-binding PCMH-type" evidence="17">
    <location>
        <begin position="32"/>
        <end position="232"/>
    </location>
</feature>
<dbReference type="NCBIfam" id="TIGR00179">
    <property type="entry name" value="murB"/>
    <property type="match status" value="1"/>
</dbReference>
<feature type="active site" evidence="16">
    <location>
        <position position="296"/>
    </location>
</feature>
<keyword evidence="12 16" id="KW-0560">Oxidoreductase</keyword>
<evidence type="ECO:0000256" key="2">
    <source>
        <dbReference type="ARBA" id="ARBA00003921"/>
    </source>
</evidence>
<dbReference type="InterPro" id="IPR003170">
    <property type="entry name" value="MurB"/>
</dbReference>
<dbReference type="PANTHER" id="PTHR21071:SF4">
    <property type="entry name" value="UDP-N-ACETYLENOLPYRUVOYLGLUCOSAMINE REDUCTASE"/>
    <property type="match status" value="1"/>
</dbReference>
<dbReference type="PANTHER" id="PTHR21071">
    <property type="entry name" value="UDP-N-ACETYLENOLPYRUVOYLGLUCOSAMINE REDUCTASE"/>
    <property type="match status" value="1"/>
</dbReference>
<keyword evidence="19" id="KW-1185">Reference proteome</keyword>
<evidence type="ECO:0000256" key="16">
    <source>
        <dbReference type="HAMAP-Rule" id="MF_00037"/>
    </source>
</evidence>
<feature type="active site" evidence="16">
    <location>
        <position position="176"/>
    </location>
</feature>
<dbReference type="Gene3D" id="3.30.43.10">
    <property type="entry name" value="Uridine Diphospho-n-acetylenolpyruvylglucosamine Reductase, domain 2"/>
    <property type="match status" value="1"/>
</dbReference>
<evidence type="ECO:0000256" key="15">
    <source>
        <dbReference type="ARBA" id="ARBA00048914"/>
    </source>
</evidence>
<dbReference type="SUPFAM" id="SSF56176">
    <property type="entry name" value="FAD-binding/transporter-associated domain-like"/>
    <property type="match status" value="1"/>
</dbReference>
<keyword evidence="9 16" id="KW-0521">NADP</keyword>
<dbReference type="HAMAP" id="MF_00037">
    <property type="entry name" value="MurB"/>
    <property type="match status" value="1"/>
</dbReference>
<dbReference type="GO" id="GO:0009252">
    <property type="term" value="P:peptidoglycan biosynthetic process"/>
    <property type="evidence" value="ECO:0007669"/>
    <property type="project" value="UniProtKB-UniRule"/>
</dbReference>
<feature type="active site" description="Proton donor" evidence="16">
    <location>
        <position position="226"/>
    </location>
</feature>
<dbReference type="InterPro" id="IPR016169">
    <property type="entry name" value="FAD-bd_PCMH_sub2"/>
</dbReference>
<sequence>MSKLSNLKKIDQLFPDIKLLENASLADYTNTDTGGPADWLAFPTSVEQVQQLVDYAQQIALPLTVIGNASNLIVSDQGIAGLVIILTAMNRIEIQENRITAQAGAPIIAVSEAACKARLTGLEFAAGIPGSVGGAVFMNAGAYGGETKDVIVSATVMTREGVIETLTNEQLEFGYRHSSVQDRQDIILSAQFDLVTGDYDTIRNQMDDLNARRAAKQPLEWPSCGSVFKRPTGYFAGKLIHDAGLQGYTSGGAQVSKKHAGFIINVGGGTATDYVDVIHHVQHEVSRQFGVQLETEVRVIGRQ</sequence>
<dbReference type="Proteomes" id="UP000051733">
    <property type="component" value="Unassembled WGS sequence"/>
</dbReference>
<dbReference type="GO" id="GO:0071949">
    <property type="term" value="F:FAD binding"/>
    <property type="evidence" value="ECO:0007669"/>
    <property type="project" value="InterPro"/>
</dbReference>
<comment type="catalytic activity">
    <reaction evidence="15 16">
        <text>UDP-N-acetyl-alpha-D-muramate + NADP(+) = UDP-N-acetyl-3-O-(1-carboxyvinyl)-alpha-D-glucosamine + NADPH + H(+)</text>
        <dbReference type="Rhea" id="RHEA:12248"/>
        <dbReference type="ChEBI" id="CHEBI:15378"/>
        <dbReference type="ChEBI" id="CHEBI:57783"/>
        <dbReference type="ChEBI" id="CHEBI:58349"/>
        <dbReference type="ChEBI" id="CHEBI:68483"/>
        <dbReference type="ChEBI" id="CHEBI:70757"/>
        <dbReference type="EC" id="1.3.1.98"/>
    </reaction>
</comment>
<evidence type="ECO:0000259" key="17">
    <source>
        <dbReference type="PROSITE" id="PS51387"/>
    </source>
</evidence>
<dbReference type="STRING" id="1423813.FC26_GL000599"/>